<sequence>MNWHNPVVGENVNRGEWEILRVGPGGADVVARVRRNQSGEANVYVPIPGSASVPEPVTYPIAQAFEVVAQFARNWSK</sequence>
<dbReference type="EMBL" id="CP022263">
    <property type="protein sequence ID" value="ASK90546.1"/>
    <property type="molecule type" value="Genomic_DNA"/>
</dbReference>
<evidence type="ECO:0000313" key="2">
    <source>
        <dbReference type="Proteomes" id="UP000198357"/>
    </source>
</evidence>
<organism evidence="1 2">
    <name type="scientific">Xanthomonas citri pv. vignicola</name>
    <dbReference type="NCBI Taxonomy" id="473426"/>
    <lineage>
        <taxon>Bacteria</taxon>
        <taxon>Pseudomonadati</taxon>
        <taxon>Pseudomonadota</taxon>
        <taxon>Gammaproteobacteria</taxon>
        <taxon>Lysobacterales</taxon>
        <taxon>Lysobacteraceae</taxon>
        <taxon>Xanthomonas</taxon>
    </lineage>
</organism>
<gene>
    <name evidence="1" type="ORF">XcvCFBP7111P_02630</name>
</gene>
<accession>A0AB33CIY0</accession>
<dbReference type="Proteomes" id="UP000198357">
    <property type="component" value="Chromosome"/>
</dbReference>
<name>A0AB33CIY0_XANCI</name>
<proteinExistence type="predicted"/>
<dbReference type="AlphaFoldDB" id="A0AB33CIY0"/>
<protein>
    <submittedName>
        <fullName evidence="1">Uncharacterized protein</fullName>
    </submittedName>
</protein>
<evidence type="ECO:0000313" key="1">
    <source>
        <dbReference type="EMBL" id="ASK90546.1"/>
    </source>
</evidence>
<reference evidence="1 2" key="1">
    <citation type="submission" date="2017-06" db="EMBL/GenBank/DDBJ databases">
        <title>First complete genome sequences of Xanthomonas citri pv. vignicola strains CFBP 7111, CFBP 7112 and CFBP 7113 using long-read technology.</title>
        <authorList>
            <person name="Ruh M."/>
            <person name="Briand M."/>
            <person name="Bonneau S."/>
            <person name="Jacques M.A."/>
            <person name="Chen N.W.G."/>
        </authorList>
    </citation>
    <scope>NUCLEOTIDE SEQUENCE [LARGE SCALE GENOMIC DNA]</scope>
    <source>
        <strain evidence="1 2">CFBP7111</strain>
    </source>
</reference>